<feature type="domain" description="ABC3 transporter permease C-terminal" evidence="9">
    <location>
        <begin position="237"/>
        <end position="351"/>
    </location>
</feature>
<feature type="domain" description="ABC3 transporter permease C-terminal" evidence="9">
    <location>
        <begin position="703"/>
        <end position="814"/>
    </location>
</feature>
<gene>
    <name evidence="10" type="ORF">SBRY_10544</name>
</gene>
<evidence type="ECO:0000259" key="9">
    <source>
        <dbReference type="Pfam" id="PF02687"/>
    </source>
</evidence>
<dbReference type="InterPro" id="IPR003838">
    <property type="entry name" value="ABC3_permease_C"/>
</dbReference>
<comment type="subcellular location">
    <subcellularLocation>
        <location evidence="1">Cell membrane</location>
        <topology evidence="1">Multi-pass membrane protein</topology>
    </subcellularLocation>
</comment>
<dbReference type="EMBL" id="CAJVAX010000001">
    <property type="protein sequence ID" value="CAG7602624.1"/>
    <property type="molecule type" value="Genomic_DNA"/>
</dbReference>
<evidence type="ECO:0000256" key="6">
    <source>
        <dbReference type="ARBA" id="ARBA00038076"/>
    </source>
</evidence>
<feature type="transmembrane region" description="Helical" evidence="8">
    <location>
        <begin position="450"/>
        <end position="470"/>
    </location>
</feature>
<feature type="compositionally biased region" description="Low complexity" evidence="7">
    <location>
        <begin position="1"/>
        <end position="29"/>
    </location>
</feature>
<dbReference type="Proteomes" id="UP001153328">
    <property type="component" value="Unassembled WGS sequence"/>
</dbReference>
<evidence type="ECO:0000256" key="3">
    <source>
        <dbReference type="ARBA" id="ARBA00022692"/>
    </source>
</evidence>
<proteinExistence type="inferred from homology"/>
<feature type="transmembrane region" description="Helical" evidence="8">
    <location>
        <begin position="787"/>
        <end position="806"/>
    </location>
</feature>
<dbReference type="PANTHER" id="PTHR30572:SF4">
    <property type="entry name" value="ABC TRANSPORTER PERMEASE YTRF"/>
    <property type="match status" value="1"/>
</dbReference>
<dbReference type="InterPro" id="IPR050250">
    <property type="entry name" value="Macrolide_Exporter_MacB"/>
</dbReference>
<feature type="transmembrane region" description="Helical" evidence="8">
    <location>
        <begin position="328"/>
        <end position="349"/>
    </location>
</feature>
<protein>
    <submittedName>
        <fullName evidence="10">Predicted ABC-type transport system involved in lysophospholipase L1 biosynthesis, permease component</fullName>
    </submittedName>
</protein>
<keyword evidence="5 8" id="KW-0472">Membrane</keyword>
<dbReference type="PANTHER" id="PTHR30572">
    <property type="entry name" value="MEMBRANE COMPONENT OF TRANSPORTER-RELATED"/>
    <property type="match status" value="1"/>
</dbReference>
<evidence type="ECO:0000256" key="8">
    <source>
        <dbReference type="SAM" id="Phobius"/>
    </source>
</evidence>
<dbReference type="Pfam" id="PF02687">
    <property type="entry name" value="FtsX"/>
    <property type="match status" value="2"/>
</dbReference>
<evidence type="ECO:0000313" key="11">
    <source>
        <dbReference type="Proteomes" id="UP001153328"/>
    </source>
</evidence>
<comment type="similarity">
    <text evidence="6">Belongs to the ABC-4 integral membrane protein family.</text>
</comment>
<dbReference type="RefSeq" id="WP_240166399.1">
    <property type="nucleotide sequence ID" value="NZ_CAJVAX010000001.1"/>
</dbReference>
<feature type="transmembrane region" description="Helical" evidence="8">
    <location>
        <begin position="698"/>
        <end position="716"/>
    </location>
</feature>
<feature type="transmembrane region" description="Helical" evidence="8">
    <location>
        <begin position="286"/>
        <end position="308"/>
    </location>
</feature>
<feature type="transmembrane region" description="Helical" evidence="8">
    <location>
        <begin position="233"/>
        <end position="254"/>
    </location>
</feature>
<feature type="region of interest" description="Disordered" evidence="7">
    <location>
        <begin position="1"/>
        <end position="31"/>
    </location>
</feature>
<name>A0A9W4GYS9_9ACTN</name>
<dbReference type="AlphaFoldDB" id="A0A9W4GYS9"/>
<evidence type="ECO:0000256" key="7">
    <source>
        <dbReference type="SAM" id="MobiDB-lite"/>
    </source>
</evidence>
<evidence type="ECO:0000313" key="10">
    <source>
        <dbReference type="EMBL" id="CAG7602624.1"/>
    </source>
</evidence>
<keyword evidence="11" id="KW-1185">Reference proteome</keyword>
<organism evidence="10 11">
    <name type="scientific">Actinacidiphila bryophytorum</name>
    <dbReference type="NCBI Taxonomy" id="1436133"/>
    <lineage>
        <taxon>Bacteria</taxon>
        <taxon>Bacillati</taxon>
        <taxon>Actinomycetota</taxon>
        <taxon>Actinomycetes</taxon>
        <taxon>Kitasatosporales</taxon>
        <taxon>Streptomycetaceae</taxon>
        <taxon>Actinacidiphila</taxon>
    </lineage>
</organism>
<dbReference type="GO" id="GO:0022857">
    <property type="term" value="F:transmembrane transporter activity"/>
    <property type="evidence" value="ECO:0007669"/>
    <property type="project" value="TreeGrafter"/>
</dbReference>
<keyword evidence="3 8" id="KW-0812">Transmembrane</keyword>
<reference evidence="10" key="1">
    <citation type="submission" date="2021-06" db="EMBL/GenBank/DDBJ databases">
        <authorList>
            <person name="Arsene-Ploetze F."/>
        </authorList>
    </citation>
    <scope>NUCLEOTIDE SEQUENCE</scope>
    <source>
        <strain evidence="10">SBRY1</strain>
    </source>
</reference>
<feature type="transmembrane region" description="Helical" evidence="8">
    <location>
        <begin position="400"/>
        <end position="421"/>
    </location>
</feature>
<evidence type="ECO:0000256" key="5">
    <source>
        <dbReference type="ARBA" id="ARBA00023136"/>
    </source>
</evidence>
<keyword evidence="2" id="KW-1003">Cell membrane</keyword>
<feature type="transmembrane region" description="Helical" evidence="8">
    <location>
        <begin position="58"/>
        <end position="81"/>
    </location>
</feature>
<keyword evidence="4 8" id="KW-1133">Transmembrane helix</keyword>
<feature type="transmembrane region" description="Helical" evidence="8">
    <location>
        <begin position="754"/>
        <end position="775"/>
    </location>
</feature>
<comment type="caution">
    <text evidence="10">The sequence shown here is derived from an EMBL/GenBank/DDBJ whole genome shotgun (WGS) entry which is preliminary data.</text>
</comment>
<feature type="transmembrane region" description="Helical" evidence="8">
    <location>
        <begin position="370"/>
        <end position="388"/>
    </location>
</feature>
<evidence type="ECO:0000256" key="1">
    <source>
        <dbReference type="ARBA" id="ARBA00004651"/>
    </source>
</evidence>
<accession>A0A9W4GYS9</accession>
<evidence type="ECO:0000256" key="4">
    <source>
        <dbReference type="ARBA" id="ARBA00022989"/>
    </source>
</evidence>
<sequence length="821" mass="86326">MTSPSSPSSPSSGHEPFAGFDAAARGRAAPEPPADLRTWLRDLAMGARFAAGGGREGWLRTVLTAVGVALGVCLLLLAAAVPGMMDNRDHRRVARDIVSVGDHIEPAPDTFLLADADTTFRGEAISGVLLHPEGPAATPPPGVTAIPRTGTMVVSPALKKLLASSPLLRERIPYEITGTIGKAGLTGPADLYYYAGSDKLVAYGGPQQHGNADRARRFGAHSNSEIRGPVFDLLLVTVLVVLLLPVAVFIGTAVRLGGERRDRRLAALRLVGADIRTTRRIAAGEALFGALLGVLLGGVFFLAARQFAGHVTIRDISAFPSDLAPDTALTVLIAVAVPVAAVAVTMLSLRRTVIEPLGVFRLGVGRRRRLWWRLLIPAGGLALLVPLFGTVKGSASINEYQVAAGVVLLLIGVTAVLPWLVEAAVARLRGGPVAWQLATRRLQLNSGASARLVSGVTVAVAGAIGLQMLFASVDHDFVFDTGADLSRAQLVVSTNGTTSDQTARDLRQLAATKGVATASGYLRSQATRPDAATFTGDIADRVYLPVIVGDCKGLRELAAIGADCRPGSTFLVPPSSDDAVGGTSAFLRAGHRIDLNTAWDDHYVGTPRLWTIPAGTPTVGSRRDPTGYRQWGVFATPEAIDGSRLFEPSSQIMIGLDHRQPDAVEYVRNTAASFGVDTYVMTISGTSTKASYTQLRRGLYAGATLTMVLIGASLLVTILEQLRDRKKLLAVLVAFGTRRSALAWSVLWQTAVPIVLGLALACAGGVGLGAALIAMVGRAFQMDWSSVALMSAIAAGVVLAVTLLSLPPLWRLMRPDGLQTE</sequence>
<evidence type="ECO:0000256" key="2">
    <source>
        <dbReference type="ARBA" id="ARBA00022475"/>
    </source>
</evidence>
<dbReference type="GO" id="GO:0005886">
    <property type="term" value="C:plasma membrane"/>
    <property type="evidence" value="ECO:0007669"/>
    <property type="project" value="UniProtKB-SubCell"/>
</dbReference>